<gene>
    <name evidence="1" type="ORF">UFOPK3376_02524</name>
</gene>
<evidence type="ECO:0000313" key="1">
    <source>
        <dbReference type="EMBL" id="CAB4887751.1"/>
    </source>
</evidence>
<name>A0A6J7EZA0_9ZZZZ</name>
<protein>
    <submittedName>
        <fullName evidence="1">Unannotated protein</fullName>
    </submittedName>
</protein>
<organism evidence="1">
    <name type="scientific">freshwater metagenome</name>
    <dbReference type="NCBI Taxonomy" id="449393"/>
    <lineage>
        <taxon>unclassified sequences</taxon>
        <taxon>metagenomes</taxon>
        <taxon>ecological metagenomes</taxon>
    </lineage>
</organism>
<dbReference type="AlphaFoldDB" id="A0A6J7EZA0"/>
<accession>A0A6J7EZA0</accession>
<sequence>MNMSSAVPSLIPHVRLRAAAAIAYHVPLLGVRIECGDQVRIVGTIVGGRDAIHPGDFRDLVGLAIQVDSLEPLRRVLNLPSWVPIDVSLIPTEPSCLVRPGGVVRSVARRGSVYLFATDLRWQFTLSLLLDSTASMRAAMSPVSGAEPFLEAMHAAEVDSLYDEVVAITVVTVRNRLDAAPSTDATIERLCRDISERLEGVFGGDDSTVGSARSGG</sequence>
<reference evidence="1" key="1">
    <citation type="submission" date="2020-05" db="EMBL/GenBank/DDBJ databases">
        <authorList>
            <person name="Chiriac C."/>
            <person name="Salcher M."/>
            <person name="Ghai R."/>
            <person name="Kavagutti S V."/>
        </authorList>
    </citation>
    <scope>NUCLEOTIDE SEQUENCE</scope>
</reference>
<proteinExistence type="predicted"/>
<dbReference type="EMBL" id="CAFBLP010000084">
    <property type="protein sequence ID" value="CAB4887751.1"/>
    <property type="molecule type" value="Genomic_DNA"/>
</dbReference>